<dbReference type="NCBIfam" id="TIGR01072">
    <property type="entry name" value="murA"/>
    <property type="match status" value="1"/>
</dbReference>
<dbReference type="InterPro" id="IPR005750">
    <property type="entry name" value="UDP_GlcNAc_COvinyl_MurA"/>
</dbReference>
<dbReference type="FunFam" id="3.65.10.10:FF:000001">
    <property type="entry name" value="UDP-N-acetylglucosamine 1-carboxyvinyltransferase"/>
    <property type="match status" value="1"/>
</dbReference>
<dbReference type="GO" id="GO:0071555">
    <property type="term" value="P:cell wall organization"/>
    <property type="evidence" value="ECO:0007669"/>
    <property type="project" value="UniProtKB-KW"/>
</dbReference>
<dbReference type="EC" id="2.5.1.7" evidence="12"/>
<name>A0A1H0A5R7_9BACT</name>
<accession>A0A1H0A5R7</accession>
<evidence type="ECO:0000256" key="5">
    <source>
        <dbReference type="ARBA" id="ARBA00022679"/>
    </source>
</evidence>
<keyword evidence="9 12" id="KW-0961">Cell wall biogenesis/degradation</keyword>
<comment type="caution">
    <text evidence="12">Lacks conserved residue(s) required for the propagation of feature annotation.</text>
</comment>
<dbReference type="PANTHER" id="PTHR43783:SF1">
    <property type="entry name" value="UDP-N-ACETYLGLUCOSAMINE 1-CARBOXYVINYLTRANSFERASE"/>
    <property type="match status" value="1"/>
</dbReference>
<gene>
    <name evidence="12" type="primary">murA</name>
    <name evidence="14" type="ORF">SAMN04488516_101281</name>
</gene>
<dbReference type="GO" id="GO:0008760">
    <property type="term" value="F:UDP-N-acetylglucosamine 1-carboxyvinyltransferase activity"/>
    <property type="evidence" value="ECO:0007669"/>
    <property type="project" value="UniProtKB-UniRule"/>
</dbReference>
<protein>
    <recommendedName>
        <fullName evidence="12">UDP-N-acetylglucosamine 1-carboxyvinyltransferase</fullName>
        <ecNumber evidence="12">2.5.1.7</ecNumber>
    </recommendedName>
    <alternativeName>
        <fullName evidence="12">Enoylpyruvate transferase</fullName>
    </alternativeName>
    <alternativeName>
        <fullName evidence="12">UDP-N-acetylglucosamine enolpyruvyl transferase</fullName>
        <shortName evidence="12">EPT</shortName>
    </alternativeName>
</protein>
<evidence type="ECO:0000256" key="9">
    <source>
        <dbReference type="ARBA" id="ARBA00023316"/>
    </source>
</evidence>
<feature type="binding site" evidence="12">
    <location>
        <position position="327"/>
    </location>
    <ligand>
        <name>UDP-N-acetyl-alpha-D-glucosamine</name>
        <dbReference type="ChEBI" id="CHEBI:57705"/>
    </ligand>
</feature>
<sequence length="417" mass="45113">MDKLLVEGGRPLYGEIQVSGSKNASLPILMACLMLSQETTLYNVPNLRDINTTLKLLEYLGCKVNKNRGIIKVCASKIQPEAPYDLVRTMRASILCLGPLLAVLGKAKVALPGGCAIGSRPVDLHLKGLEKMGASFQLEQGYIIGTCSKLKGTHIYFDFPTVGGTENLLMAACLAEGETILENAAKEPEIIDLANFLIEAGAKIQGHGTSIIKIQGVNKLKGIKYEVMPDRIEAGTYMIAGAITRGEITITNCPVEELDAVITKLKEMGVKCSVDSEKKIVQILESTDIQGIDVITAPYPGFPTDMQAQIMALMCVAKGSGMIKETIFENRFMHVLELVRLGANIKLSGDTALIRGVSFLRGAPVMASDLRASASLVLAGLAARGVTEIHRVYHLDRGYEKIEQKLSKVGAKIWRIK</sequence>
<dbReference type="GO" id="GO:0009252">
    <property type="term" value="P:peptidoglycan biosynthetic process"/>
    <property type="evidence" value="ECO:0007669"/>
    <property type="project" value="UniProtKB-UniRule"/>
</dbReference>
<dbReference type="InterPro" id="IPR050068">
    <property type="entry name" value="MurA_subfamily"/>
</dbReference>
<dbReference type="InterPro" id="IPR013792">
    <property type="entry name" value="RNA3'P_cycl/enolpyr_Trfase_a/b"/>
</dbReference>
<dbReference type="GO" id="GO:0019277">
    <property type="term" value="P:UDP-N-acetylgalactosamine biosynthetic process"/>
    <property type="evidence" value="ECO:0007669"/>
    <property type="project" value="InterPro"/>
</dbReference>
<dbReference type="GO" id="GO:0051301">
    <property type="term" value="P:cell division"/>
    <property type="evidence" value="ECO:0007669"/>
    <property type="project" value="UniProtKB-KW"/>
</dbReference>
<dbReference type="RefSeq" id="WP_092062242.1">
    <property type="nucleotide sequence ID" value="NZ_FNIN01000001.1"/>
</dbReference>
<dbReference type="STRING" id="206665.SAMN04488516_101281"/>
<dbReference type="InterPro" id="IPR036968">
    <property type="entry name" value="Enolpyruvate_Tfrase_sf"/>
</dbReference>
<keyword evidence="8 12" id="KW-0131">Cell cycle</keyword>
<feature type="binding site" evidence="12">
    <location>
        <begin position="120"/>
        <end position="124"/>
    </location>
    <ligand>
        <name>UDP-N-acetyl-alpha-D-glucosamine</name>
        <dbReference type="ChEBI" id="CHEBI:57705"/>
    </ligand>
</feature>
<dbReference type="SUPFAM" id="SSF55205">
    <property type="entry name" value="EPT/RTPC-like"/>
    <property type="match status" value="1"/>
</dbReference>
<evidence type="ECO:0000256" key="1">
    <source>
        <dbReference type="ARBA" id="ARBA00004496"/>
    </source>
</evidence>
<dbReference type="CDD" id="cd01555">
    <property type="entry name" value="UdpNAET"/>
    <property type="match status" value="1"/>
</dbReference>
<comment type="similarity">
    <text evidence="10 12">Belongs to the EPSP synthase family. MurA subfamily.</text>
</comment>
<dbReference type="GO" id="GO:0008360">
    <property type="term" value="P:regulation of cell shape"/>
    <property type="evidence" value="ECO:0007669"/>
    <property type="project" value="UniProtKB-KW"/>
</dbReference>
<comment type="catalytic activity">
    <reaction evidence="11 12">
        <text>phosphoenolpyruvate + UDP-N-acetyl-alpha-D-glucosamine = UDP-N-acetyl-3-O-(1-carboxyvinyl)-alpha-D-glucosamine + phosphate</text>
        <dbReference type="Rhea" id="RHEA:18681"/>
        <dbReference type="ChEBI" id="CHEBI:43474"/>
        <dbReference type="ChEBI" id="CHEBI:57705"/>
        <dbReference type="ChEBI" id="CHEBI:58702"/>
        <dbReference type="ChEBI" id="CHEBI:68483"/>
        <dbReference type="EC" id="2.5.1.7"/>
    </reaction>
</comment>
<comment type="pathway">
    <text evidence="2 12">Cell wall biogenesis; peptidoglycan biosynthesis.</text>
</comment>
<comment type="subcellular location">
    <subcellularLocation>
        <location evidence="1 12">Cytoplasm</location>
    </subcellularLocation>
</comment>
<evidence type="ECO:0000313" key="14">
    <source>
        <dbReference type="EMBL" id="SDN28561.1"/>
    </source>
</evidence>
<evidence type="ECO:0000256" key="12">
    <source>
        <dbReference type="HAMAP-Rule" id="MF_00111"/>
    </source>
</evidence>
<dbReference type="HAMAP" id="MF_00111">
    <property type="entry name" value="MurA"/>
    <property type="match status" value="1"/>
</dbReference>
<dbReference type="NCBIfam" id="NF006873">
    <property type="entry name" value="PRK09369.1"/>
    <property type="match status" value="1"/>
</dbReference>
<evidence type="ECO:0000256" key="11">
    <source>
        <dbReference type="ARBA" id="ARBA00047527"/>
    </source>
</evidence>
<dbReference type="UniPathway" id="UPA00219"/>
<evidence type="ECO:0000256" key="6">
    <source>
        <dbReference type="ARBA" id="ARBA00022960"/>
    </source>
</evidence>
<evidence type="ECO:0000256" key="10">
    <source>
        <dbReference type="ARBA" id="ARBA00038367"/>
    </source>
</evidence>
<keyword evidence="5 12" id="KW-0808">Transferase</keyword>
<feature type="binding site" evidence="12">
    <location>
        <begin position="22"/>
        <end position="23"/>
    </location>
    <ligand>
        <name>phosphoenolpyruvate</name>
        <dbReference type="ChEBI" id="CHEBI:58702"/>
    </ligand>
</feature>
<feature type="binding site" evidence="12">
    <location>
        <position position="91"/>
    </location>
    <ligand>
        <name>UDP-N-acetyl-alpha-D-glucosamine</name>
        <dbReference type="ChEBI" id="CHEBI:57705"/>
    </ligand>
</feature>
<evidence type="ECO:0000256" key="4">
    <source>
        <dbReference type="ARBA" id="ARBA00022618"/>
    </source>
</evidence>
<feature type="modified residue" description="2-(S-cysteinyl)pyruvic acid O-phosphothioketal" evidence="12">
    <location>
        <position position="115"/>
    </location>
</feature>
<reference evidence="14 15" key="1">
    <citation type="submission" date="2016-10" db="EMBL/GenBank/DDBJ databases">
        <authorList>
            <person name="de Groot N.N."/>
        </authorList>
    </citation>
    <scope>NUCLEOTIDE SEQUENCE [LARGE SCALE GENOMIC DNA]</scope>
    <source>
        <strain evidence="14 15">DSM 15269</strain>
    </source>
</reference>
<feature type="domain" description="Enolpyruvate transferase" evidence="13">
    <location>
        <begin position="6"/>
        <end position="406"/>
    </location>
</feature>
<evidence type="ECO:0000256" key="7">
    <source>
        <dbReference type="ARBA" id="ARBA00022984"/>
    </source>
</evidence>
<evidence type="ECO:0000313" key="15">
    <source>
        <dbReference type="Proteomes" id="UP000199602"/>
    </source>
</evidence>
<keyword evidence="7 12" id="KW-0573">Peptidoglycan synthesis</keyword>
<dbReference type="GO" id="GO:0005737">
    <property type="term" value="C:cytoplasm"/>
    <property type="evidence" value="ECO:0007669"/>
    <property type="project" value="UniProtKB-SubCell"/>
</dbReference>
<proteinExistence type="inferred from homology"/>
<keyword evidence="6 12" id="KW-0133">Cell shape</keyword>
<evidence type="ECO:0000256" key="2">
    <source>
        <dbReference type="ARBA" id="ARBA00004752"/>
    </source>
</evidence>
<feature type="binding site" evidence="12">
    <location>
        <position position="305"/>
    </location>
    <ligand>
        <name>UDP-N-acetyl-alpha-D-glucosamine</name>
        <dbReference type="ChEBI" id="CHEBI:57705"/>
    </ligand>
</feature>
<dbReference type="AlphaFoldDB" id="A0A1H0A5R7"/>
<dbReference type="EMBL" id="FNIN01000001">
    <property type="protein sequence ID" value="SDN28561.1"/>
    <property type="molecule type" value="Genomic_DNA"/>
</dbReference>
<dbReference type="Proteomes" id="UP000199602">
    <property type="component" value="Unassembled WGS sequence"/>
</dbReference>
<keyword evidence="3 12" id="KW-0963">Cytoplasm</keyword>
<dbReference type="PANTHER" id="PTHR43783">
    <property type="entry name" value="UDP-N-ACETYLGLUCOSAMINE 1-CARBOXYVINYLTRANSFERASE"/>
    <property type="match status" value="1"/>
</dbReference>
<evidence type="ECO:0000256" key="3">
    <source>
        <dbReference type="ARBA" id="ARBA00022490"/>
    </source>
</evidence>
<dbReference type="OrthoDB" id="9803760at2"/>
<organism evidence="14 15">
    <name type="scientific">Desulfonauticus submarinus</name>
    <dbReference type="NCBI Taxonomy" id="206665"/>
    <lineage>
        <taxon>Bacteria</taxon>
        <taxon>Pseudomonadati</taxon>
        <taxon>Thermodesulfobacteriota</taxon>
        <taxon>Desulfovibrionia</taxon>
        <taxon>Desulfovibrionales</taxon>
        <taxon>Desulfonauticaceae</taxon>
        <taxon>Desulfonauticus</taxon>
    </lineage>
</organism>
<evidence type="ECO:0000256" key="8">
    <source>
        <dbReference type="ARBA" id="ARBA00023306"/>
    </source>
</evidence>
<dbReference type="Gene3D" id="3.65.10.10">
    <property type="entry name" value="Enolpyruvate transferase domain"/>
    <property type="match status" value="2"/>
</dbReference>
<dbReference type="InterPro" id="IPR001986">
    <property type="entry name" value="Enolpyruvate_Tfrase_dom"/>
</dbReference>
<keyword evidence="15" id="KW-1185">Reference proteome</keyword>
<evidence type="ECO:0000259" key="13">
    <source>
        <dbReference type="Pfam" id="PF00275"/>
    </source>
</evidence>
<feature type="active site" description="Proton donor" evidence="12">
    <location>
        <position position="115"/>
    </location>
</feature>
<keyword evidence="12" id="KW-0670">Pyruvate</keyword>
<dbReference type="Pfam" id="PF00275">
    <property type="entry name" value="EPSP_synthase"/>
    <property type="match status" value="1"/>
</dbReference>
<comment type="function">
    <text evidence="12">Cell wall formation. Adds enolpyruvyl to UDP-N-acetylglucosamine.</text>
</comment>
<keyword evidence="4 12" id="KW-0132">Cell division</keyword>